<evidence type="ECO:0000313" key="2">
    <source>
        <dbReference type="Proteomes" id="UP000008177"/>
    </source>
</evidence>
<gene>
    <name evidence="1" type="ORF">BofuT4_uP028810.1</name>
</gene>
<dbReference type="Proteomes" id="UP000008177">
    <property type="component" value="Unplaced contigs"/>
</dbReference>
<reference evidence="2" key="1">
    <citation type="journal article" date="2011" name="PLoS Genet.">
        <title>Genomic analysis of the necrotrophic fungal pathogens Sclerotinia sclerotiorum and Botrytis cinerea.</title>
        <authorList>
            <person name="Amselem J."/>
            <person name="Cuomo C.A."/>
            <person name="van Kan J.A."/>
            <person name="Viaud M."/>
            <person name="Benito E.P."/>
            <person name="Couloux A."/>
            <person name="Coutinho P.M."/>
            <person name="de Vries R.P."/>
            <person name="Dyer P.S."/>
            <person name="Fillinger S."/>
            <person name="Fournier E."/>
            <person name="Gout L."/>
            <person name="Hahn M."/>
            <person name="Kohn L."/>
            <person name="Lapalu N."/>
            <person name="Plummer K.M."/>
            <person name="Pradier J.M."/>
            <person name="Quevillon E."/>
            <person name="Sharon A."/>
            <person name="Simon A."/>
            <person name="ten Have A."/>
            <person name="Tudzynski B."/>
            <person name="Tudzynski P."/>
            <person name="Wincker P."/>
            <person name="Andrew M."/>
            <person name="Anthouard V."/>
            <person name="Beever R.E."/>
            <person name="Beffa R."/>
            <person name="Benoit I."/>
            <person name="Bouzid O."/>
            <person name="Brault B."/>
            <person name="Chen Z."/>
            <person name="Choquer M."/>
            <person name="Collemare J."/>
            <person name="Cotton P."/>
            <person name="Danchin E.G."/>
            <person name="Da Silva C."/>
            <person name="Gautier A."/>
            <person name="Giraud C."/>
            <person name="Giraud T."/>
            <person name="Gonzalez C."/>
            <person name="Grossetete S."/>
            <person name="Guldener U."/>
            <person name="Henrissat B."/>
            <person name="Howlett B.J."/>
            <person name="Kodira C."/>
            <person name="Kretschmer M."/>
            <person name="Lappartient A."/>
            <person name="Leroch M."/>
            <person name="Levis C."/>
            <person name="Mauceli E."/>
            <person name="Neuveglise C."/>
            <person name="Oeser B."/>
            <person name="Pearson M."/>
            <person name="Poulain J."/>
            <person name="Poussereau N."/>
            <person name="Quesneville H."/>
            <person name="Rascle C."/>
            <person name="Schumacher J."/>
            <person name="Segurens B."/>
            <person name="Sexton A."/>
            <person name="Silva E."/>
            <person name="Sirven C."/>
            <person name="Soanes D.M."/>
            <person name="Talbot N.J."/>
            <person name="Templeton M."/>
            <person name="Yandava C."/>
            <person name="Yarden O."/>
            <person name="Zeng Q."/>
            <person name="Rollins J.A."/>
            <person name="Lebrun M.H."/>
            <person name="Dickman M."/>
        </authorList>
    </citation>
    <scope>NUCLEOTIDE SEQUENCE [LARGE SCALE GENOMIC DNA]</scope>
    <source>
        <strain evidence="2">T4</strain>
    </source>
</reference>
<evidence type="ECO:0000313" key="1">
    <source>
        <dbReference type="EMBL" id="CCD49005.1"/>
    </source>
</evidence>
<accession>G2Y8S9</accession>
<dbReference type="EMBL" id="FQ790300">
    <property type="protein sequence ID" value="CCD49005.1"/>
    <property type="molecule type" value="Genomic_DNA"/>
</dbReference>
<sequence>MCRGGLNSSALMDIVKAVPLDRPCVGKSDDSRLVCKKRNTRDQSPAFKVSTV</sequence>
<organism evidence="1 2">
    <name type="scientific">Botryotinia fuckeliana (strain T4)</name>
    <name type="common">Noble rot fungus</name>
    <name type="synonym">Botrytis cinerea</name>
    <dbReference type="NCBI Taxonomy" id="999810"/>
    <lineage>
        <taxon>Eukaryota</taxon>
        <taxon>Fungi</taxon>
        <taxon>Dikarya</taxon>
        <taxon>Ascomycota</taxon>
        <taxon>Pezizomycotina</taxon>
        <taxon>Leotiomycetes</taxon>
        <taxon>Helotiales</taxon>
        <taxon>Sclerotiniaceae</taxon>
        <taxon>Botrytis</taxon>
    </lineage>
</organism>
<proteinExistence type="predicted"/>
<protein>
    <submittedName>
        <fullName evidence="1">Uncharacterized protein</fullName>
    </submittedName>
</protein>
<dbReference type="HOGENOM" id="CLU_3086979_0_0_1"/>
<dbReference type="AlphaFoldDB" id="G2Y8S9"/>
<dbReference type="InParanoid" id="G2Y8S9"/>
<name>G2Y8S9_BOTF4</name>